<dbReference type="PIRSF" id="PIRSF001467">
    <property type="entry name" value="Peptidylpro_ismrse"/>
    <property type="match status" value="1"/>
</dbReference>
<evidence type="ECO:0000256" key="2">
    <source>
        <dbReference type="ARBA" id="ARBA00007365"/>
    </source>
</evidence>
<dbReference type="Pfam" id="PF00160">
    <property type="entry name" value="Pro_isomerase"/>
    <property type="match status" value="1"/>
</dbReference>
<dbReference type="InterPro" id="IPR024936">
    <property type="entry name" value="Cyclophilin-type_PPIase"/>
</dbReference>
<dbReference type="KEGG" id="trc:DYE49_03135"/>
<dbReference type="PRINTS" id="PR00153">
    <property type="entry name" value="CSAPPISMRASE"/>
</dbReference>
<gene>
    <name evidence="7" type="ORF">DYE49_03135</name>
</gene>
<dbReference type="GO" id="GO:0003755">
    <property type="term" value="F:peptidyl-prolyl cis-trans isomerase activity"/>
    <property type="evidence" value="ECO:0007669"/>
    <property type="project" value="UniProtKB-UniRule"/>
</dbReference>
<dbReference type="Gene3D" id="2.40.100.10">
    <property type="entry name" value="Cyclophilin-like"/>
    <property type="match status" value="1"/>
</dbReference>
<evidence type="ECO:0000313" key="7">
    <source>
        <dbReference type="EMBL" id="QOS39503.1"/>
    </source>
</evidence>
<keyword evidence="3 5" id="KW-0697">Rotamase</keyword>
<evidence type="ECO:0000256" key="4">
    <source>
        <dbReference type="ARBA" id="ARBA00023235"/>
    </source>
</evidence>
<evidence type="ECO:0000256" key="5">
    <source>
        <dbReference type="RuleBase" id="RU363019"/>
    </source>
</evidence>
<reference evidence="7 8" key="1">
    <citation type="submission" date="2018-08" db="EMBL/GenBank/DDBJ databases">
        <title>The first complete genome of Treponema rectale (CHPAT), a commensal spirochete of the bovine rectum.</title>
        <authorList>
            <person name="Staton G.J."/>
            <person name="Clegg S.R."/>
            <person name="Carter S.D."/>
            <person name="Radford A.D."/>
            <person name="Darby A."/>
            <person name="Hall N."/>
            <person name="Birtles R.J."/>
            <person name="Evans N.J."/>
        </authorList>
    </citation>
    <scope>NUCLEOTIDE SEQUENCE [LARGE SCALE GENOMIC DNA]</scope>
    <source>
        <strain evidence="7 8">CHPA</strain>
    </source>
</reference>
<evidence type="ECO:0000256" key="3">
    <source>
        <dbReference type="ARBA" id="ARBA00023110"/>
    </source>
</evidence>
<dbReference type="Proteomes" id="UP000593591">
    <property type="component" value="Chromosome"/>
</dbReference>
<dbReference type="SUPFAM" id="SSF50891">
    <property type="entry name" value="Cyclophilin-like"/>
    <property type="match status" value="1"/>
</dbReference>
<name>A0A7M1XJ37_9SPIR</name>
<dbReference type="PROSITE" id="PS00170">
    <property type="entry name" value="CSA_PPIASE_1"/>
    <property type="match status" value="1"/>
</dbReference>
<dbReference type="EC" id="5.2.1.8" evidence="5"/>
<dbReference type="InterPro" id="IPR020892">
    <property type="entry name" value="Cyclophilin-type_PPIase_CS"/>
</dbReference>
<comment type="function">
    <text evidence="1 5">PPIases accelerate the folding of proteins. It catalyzes the cis-trans isomerization of proline imidic peptide bonds in oligopeptides.</text>
</comment>
<dbReference type="AlphaFoldDB" id="A0A7M1XJ37"/>
<keyword evidence="4 5" id="KW-0413">Isomerase</keyword>
<protein>
    <recommendedName>
        <fullName evidence="5">Peptidyl-prolyl cis-trans isomerase</fullName>
        <shortName evidence="5">PPIase</shortName>
        <ecNumber evidence="5">5.2.1.8</ecNumber>
    </recommendedName>
</protein>
<dbReference type="PANTHER" id="PTHR45625:SF4">
    <property type="entry name" value="PEPTIDYLPROLYL ISOMERASE DOMAIN AND WD REPEAT-CONTAINING PROTEIN 1"/>
    <property type="match status" value="1"/>
</dbReference>
<proteinExistence type="inferred from homology"/>
<sequence length="168" mass="18496">MIILHMKNFGDIKIELDYENAPISCANFVSLVKSGFYDGLTFHRIIKNFMIQGGDPQGTGTGGPGYCIKGEFAQNGVDNKLSHRRGTVSMARAQNPDSAGSQFFICDTNKDTFLDGQYAAFGKVVKGMDVVDKIASVTTNQFDFPMTRVIIEKAEAIDEPDHEFEKIA</sequence>
<dbReference type="PROSITE" id="PS50072">
    <property type="entry name" value="CSA_PPIASE_2"/>
    <property type="match status" value="1"/>
</dbReference>
<evidence type="ECO:0000313" key="8">
    <source>
        <dbReference type="Proteomes" id="UP000593591"/>
    </source>
</evidence>
<dbReference type="GO" id="GO:0006457">
    <property type="term" value="P:protein folding"/>
    <property type="evidence" value="ECO:0007669"/>
    <property type="project" value="InterPro"/>
</dbReference>
<dbReference type="InterPro" id="IPR044666">
    <property type="entry name" value="Cyclophilin_A-like"/>
</dbReference>
<comment type="catalytic activity">
    <reaction evidence="5">
        <text>[protein]-peptidylproline (omega=180) = [protein]-peptidylproline (omega=0)</text>
        <dbReference type="Rhea" id="RHEA:16237"/>
        <dbReference type="Rhea" id="RHEA-COMP:10747"/>
        <dbReference type="Rhea" id="RHEA-COMP:10748"/>
        <dbReference type="ChEBI" id="CHEBI:83833"/>
        <dbReference type="ChEBI" id="CHEBI:83834"/>
        <dbReference type="EC" id="5.2.1.8"/>
    </reaction>
</comment>
<evidence type="ECO:0000256" key="1">
    <source>
        <dbReference type="ARBA" id="ARBA00002388"/>
    </source>
</evidence>
<dbReference type="CDD" id="cd00317">
    <property type="entry name" value="cyclophilin"/>
    <property type="match status" value="1"/>
</dbReference>
<dbReference type="EMBL" id="CP031517">
    <property type="protein sequence ID" value="QOS39503.1"/>
    <property type="molecule type" value="Genomic_DNA"/>
</dbReference>
<organism evidence="7 8">
    <name type="scientific">Treponema rectale</name>
    <dbReference type="NCBI Taxonomy" id="744512"/>
    <lineage>
        <taxon>Bacteria</taxon>
        <taxon>Pseudomonadati</taxon>
        <taxon>Spirochaetota</taxon>
        <taxon>Spirochaetia</taxon>
        <taxon>Spirochaetales</taxon>
        <taxon>Treponemataceae</taxon>
        <taxon>Treponema</taxon>
    </lineage>
</organism>
<accession>A0A7M1XJ37</accession>
<dbReference type="InterPro" id="IPR029000">
    <property type="entry name" value="Cyclophilin-like_dom_sf"/>
</dbReference>
<feature type="domain" description="PPIase cyclophilin-type" evidence="6">
    <location>
        <begin position="1"/>
        <end position="156"/>
    </location>
</feature>
<evidence type="ECO:0000259" key="6">
    <source>
        <dbReference type="PROSITE" id="PS50072"/>
    </source>
</evidence>
<comment type="similarity">
    <text evidence="2 5">Belongs to the cyclophilin-type PPIase family.</text>
</comment>
<dbReference type="InterPro" id="IPR002130">
    <property type="entry name" value="Cyclophilin-type_PPIase_dom"/>
</dbReference>
<dbReference type="PANTHER" id="PTHR45625">
    <property type="entry name" value="PEPTIDYL-PROLYL CIS-TRANS ISOMERASE-RELATED"/>
    <property type="match status" value="1"/>
</dbReference>